<dbReference type="PATRIC" id="fig|1042209.11.peg.2113"/>
<accession>A0A010TCG6</accession>
<gene>
    <name evidence="2" type="ORF">HK44_027715</name>
</gene>
<dbReference type="InterPro" id="IPR001932">
    <property type="entry name" value="PPM-type_phosphatase-like_dom"/>
</dbReference>
<comment type="caution">
    <text evidence="2">The sequence shown here is derived from an EMBL/GenBank/DDBJ whole genome shotgun (WGS) entry which is preliminary data.</text>
</comment>
<dbReference type="Proteomes" id="UP000022611">
    <property type="component" value="Unassembled WGS sequence"/>
</dbReference>
<evidence type="ECO:0000313" key="3">
    <source>
        <dbReference type="Proteomes" id="UP000022611"/>
    </source>
</evidence>
<dbReference type="SUPFAM" id="SSF81606">
    <property type="entry name" value="PP2C-like"/>
    <property type="match status" value="1"/>
</dbReference>
<dbReference type="OrthoDB" id="7004480at2"/>
<dbReference type="HOGENOM" id="CLU_095973_0_0_6"/>
<feature type="domain" description="PPM-type phosphatase" evidence="1">
    <location>
        <begin position="8"/>
        <end position="194"/>
    </location>
</feature>
<protein>
    <recommendedName>
        <fullName evidence="1">PPM-type phosphatase domain-containing protein</fullName>
    </recommendedName>
</protein>
<proteinExistence type="predicted"/>
<dbReference type="RefSeq" id="WP_019692138.1">
    <property type="nucleotide sequence ID" value="NZ_AFOY02000009.1"/>
</dbReference>
<evidence type="ECO:0000259" key="1">
    <source>
        <dbReference type="Pfam" id="PF13672"/>
    </source>
</evidence>
<dbReference type="Gene3D" id="3.60.40.10">
    <property type="entry name" value="PPM-type phosphatase domain"/>
    <property type="match status" value="1"/>
</dbReference>
<organism evidence="2 3">
    <name type="scientific">Pseudomonas fluorescens HK44</name>
    <dbReference type="NCBI Taxonomy" id="1042209"/>
    <lineage>
        <taxon>Bacteria</taxon>
        <taxon>Pseudomonadati</taxon>
        <taxon>Pseudomonadota</taxon>
        <taxon>Gammaproteobacteria</taxon>
        <taxon>Pseudomonadales</taxon>
        <taxon>Pseudomonadaceae</taxon>
        <taxon>Pseudomonas</taxon>
    </lineage>
</organism>
<dbReference type="eggNOG" id="ENOG502ZF0F">
    <property type="taxonomic scope" value="Bacteria"/>
</dbReference>
<name>A0A010TCG6_PSEFL</name>
<evidence type="ECO:0000313" key="2">
    <source>
        <dbReference type="EMBL" id="EXF94972.1"/>
    </source>
</evidence>
<reference evidence="2 3" key="1">
    <citation type="journal article" date="2011" name="J. Bacteriol.">
        <title>Draft genome sequence of the polycyclic aromatic hydrocarbon-degrading, genetically engineered bioluminescent bioreporter Pseudomonas fluorescens HK44.</title>
        <authorList>
            <person name="Chauhan A."/>
            <person name="Layton A.C."/>
            <person name="Williams D.E."/>
            <person name="Smartt A.E."/>
            <person name="Ripp S."/>
            <person name="Karpinets T.V."/>
            <person name="Brown S.D."/>
            <person name="Sayler G.S."/>
        </authorList>
    </citation>
    <scope>NUCLEOTIDE SEQUENCE [LARGE SCALE GENOMIC DNA]</scope>
    <source>
        <strain evidence="2 3">HK44</strain>
    </source>
</reference>
<dbReference type="EMBL" id="AFOY02000009">
    <property type="protein sequence ID" value="EXF94972.1"/>
    <property type="molecule type" value="Genomic_DNA"/>
</dbReference>
<dbReference type="InterPro" id="IPR036457">
    <property type="entry name" value="PPM-type-like_dom_sf"/>
</dbReference>
<dbReference type="AlphaFoldDB" id="A0A010TCG6"/>
<sequence>MLATVKWHTQAGTLTADNRDAFAHAHASLYVIADGSSSHPRSGELAQALLNDLTIGFNPLLTTELNAEQLAEALVRIIAHSHQTLRDDFPLAACSYLVLCLLPDTAFTVHEGDCCLGTIEDDGEISWLSAVHCAPNWQGDLTHAQIAQASSRHTLTRCFSARRTSSPEINYWPARPNQHWLLASDGFWAGLCAQEQQTFLRDGHLPAPPTDDDISCLSVIMRTI</sequence>
<dbReference type="Pfam" id="PF13672">
    <property type="entry name" value="PP2C_2"/>
    <property type="match status" value="1"/>
</dbReference>